<dbReference type="Gramene" id="mRNA:HanXRQr2_Chr11g0477111">
    <property type="protein sequence ID" value="CDS:HanXRQr2_Chr11g0477111.1"/>
    <property type="gene ID" value="HanXRQr2_Chr11g0477111"/>
</dbReference>
<proteinExistence type="predicted"/>
<dbReference type="EMBL" id="MNCJ02000326">
    <property type="protein sequence ID" value="KAF5780889.1"/>
    <property type="molecule type" value="Genomic_DNA"/>
</dbReference>
<dbReference type="Proteomes" id="UP000215914">
    <property type="component" value="Unassembled WGS sequence"/>
</dbReference>
<gene>
    <name evidence="1" type="ORF">HanXRQr2_Chr11g0477111</name>
</gene>
<comment type="caution">
    <text evidence="1">The sequence shown here is derived from an EMBL/GenBank/DDBJ whole genome shotgun (WGS) entry which is preliminary data.</text>
</comment>
<reference evidence="1" key="2">
    <citation type="submission" date="2020-06" db="EMBL/GenBank/DDBJ databases">
        <title>Helianthus annuus Genome sequencing and assembly Release 2.</title>
        <authorList>
            <person name="Gouzy J."/>
            <person name="Langlade N."/>
            <person name="Munos S."/>
        </authorList>
    </citation>
    <scope>NUCLEOTIDE SEQUENCE</scope>
    <source>
        <tissue evidence="1">Leaves</tissue>
    </source>
</reference>
<evidence type="ECO:0000313" key="2">
    <source>
        <dbReference type="Proteomes" id="UP000215914"/>
    </source>
</evidence>
<protein>
    <submittedName>
        <fullName evidence="1">Uncharacterized protein</fullName>
    </submittedName>
</protein>
<reference evidence="1" key="1">
    <citation type="journal article" date="2017" name="Nature">
        <title>The sunflower genome provides insights into oil metabolism, flowering and Asterid evolution.</title>
        <authorList>
            <person name="Badouin H."/>
            <person name="Gouzy J."/>
            <person name="Grassa C.J."/>
            <person name="Murat F."/>
            <person name="Staton S.E."/>
            <person name="Cottret L."/>
            <person name="Lelandais-Briere C."/>
            <person name="Owens G.L."/>
            <person name="Carrere S."/>
            <person name="Mayjonade B."/>
            <person name="Legrand L."/>
            <person name="Gill N."/>
            <person name="Kane N.C."/>
            <person name="Bowers J.E."/>
            <person name="Hubner S."/>
            <person name="Bellec A."/>
            <person name="Berard A."/>
            <person name="Berges H."/>
            <person name="Blanchet N."/>
            <person name="Boniface M.C."/>
            <person name="Brunel D."/>
            <person name="Catrice O."/>
            <person name="Chaidir N."/>
            <person name="Claudel C."/>
            <person name="Donnadieu C."/>
            <person name="Faraut T."/>
            <person name="Fievet G."/>
            <person name="Helmstetter N."/>
            <person name="King M."/>
            <person name="Knapp S.J."/>
            <person name="Lai Z."/>
            <person name="Le Paslier M.C."/>
            <person name="Lippi Y."/>
            <person name="Lorenzon L."/>
            <person name="Mandel J.R."/>
            <person name="Marage G."/>
            <person name="Marchand G."/>
            <person name="Marquand E."/>
            <person name="Bret-Mestries E."/>
            <person name="Morien E."/>
            <person name="Nambeesan S."/>
            <person name="Nguyen T."/>
            <person name="Pegot-Espagnet P."/>
            <person name="Pouilly N."/>
            <person name="Raftis F."/>
            <person name="Sallet E."/>
            <person name="Schiex T."/>
            <person name="Thomas J."/>
            <person name="Vandecasteele C."/>
            <person name="Vares D."/>
            <person name="Vear F."/>
            <person name="Vautrin S."/>
            <person name="Crespi M."/>
            <person name="Mangin B."/>
            <person name="Burke J.M."/>
            <person name="Salse J."/>
            <person name="Munos S."/>
            <person name="Vincourt P."/>
            <person name="Rieseberg L.H."/>
            <person name="Langlade N.B."/>
        </authorList>
    </citation>
    <scope>NUCLEOTIDE SEQUENCE</scope>
    <source>
        <tissue evidence="1">Leaves</tissue>
    </source>
</reference>
<evidence type="ECO:0000313" key="1">
    <source>
        <dbReference type="EMBL" id="KAF5780889.1"/>
    </source>
</evidence>
<sequence length="155" mass="17138">MELTSQMKMTRFQTFWIQMQKNKPLDESRKPGQTSWTKRTFSSKFIKKLTLTGSLLIVLASSSGGPAAFEEASLSEPGNRLISRGGGCDVPVLSLSLRSSYNMLFLAATKPDIADKSGPFDSTFFPTFDQAARWTNGPECEARLCRLLVWSSSIA</sequence>
<dbReference type="AlphaFoldDB" id="A0A9K3MYY1"/>
<keyword evidence="2" id="KW-1185">Reference proteome</keyword>
<name>A0A9K3MYY1_HELAN</name>
<organism evidence="1 2">
    <name type="scientific">Helianthus annuus</name>
    <name type="common">Common sunflower</name>
    <dbReference type="NCBI Taxonomy" id="4232"/>
    <lineage>
        <taxon>Eukaryota</taxon>
        <taxon>Viridiplantae</taxon>
        <taxon>Streptophyta</taxon>
        <taxon>Embryophyta</taxon>
        <taxon>Tracheophyta</taxon>
        <taxon>Spermatophyta</taxon>
        <taxon>Magnoliopsida</taxon>
        <taxon>eudicotyledons</taxon>
        <taxon>Gunneridae</taxon>
        <taxon>Pentapetalae</taxon>
        <taxon>asterids</taxon>
        <taxon>campanulids</taxon>
        <taxon>Asterales</taxon>
        <taxon>Asteraceae</taxon>
        <taxon>Asteroideae</taxon>
        <taxon>Heliantheae alliance</taxon>
        <taxon>Heliantheae</taxon>
        <taxon>Helianthus</taxon>
    </lineage>
</organism>
<accession>A0A9K3MYY1</accession>